<keyword evidence="1" id="KW-0053">Apoptosis</keyword>
<feature type="region of interest" description="Disordered" evidence="4">
    <location>
        <begin position="96"/>
        <end position="139"/>
    </location>
</feature>
<dbReference type="AlphaFoldDB" id="A0AAE0U4Y8"/>
<feature type="compositionally biased region" description="Polar residues" evidence="4">
    <location>
        <begin position="96"/>
        <end position="107"/>
    </location>
</feature>
<keyword evidence="2" id="KW-0378">Hydrolase</keyword>
<dbReference type="Proteomes" id="UP001285441">
    <property type="component" value="Unassembled WGS sequence"/>
</dbReference>
<evidence type="ECO:0000256" key="3">
    <source>
        <dbReference type="ARBA" id="ARBA00023145"/>
    </source>
</evidence>
<dbReference type="EMBL" id="JAULSW010000002">
    <property type="protein sequence ID" value="KAK3391146.1"/>
    <property type="molecule type" value="Genomic_DNA"/>
</dbReference>
<dbReference type="InterPro" id="IPR029030">
    <property type="entry name" value="Caspase-like_dom_sf"/>
</dbReference>
<comment type="caution">
    <text evidence="6">The sequence shown here is derived from an EMBL/GenBank/DDBJ whole genome shotgun (WGS) entry which is preliminary data.</text>
</comment>
<proteinExistence type="predicted"/>
<dbReference type="SUPFAM" id="SSF52129">
    <property type="entry name" value="Caspase-like"/>
    <property type="match status" value="1"/>
</dbReference>
<keyword evidence="3" id="KW-0865">Zymogen</keyword>
<accession>A0AAE0U4Y8</accession>
<dbReference type="InterPro" id="IPR011600">
    <property type="entry name" value="Pept_C14_caspase"/>
</dbReference>
<reference evidence="6" key="1">
    <citation type="journal article" date="2023" name="Mol. Phylogenet. Evol.">
        <title>Genome-scale phylogeny and comparative genomics of the fungal order Sordariales.</title>
        <authorList>
            <person name="Hensen N."/>
            <person name="Bonometti L."/>
            <person name="Westerberg I."/>
            <person name="Brannstrom I.O."/>
            <person name="Guillou S."/>
            <person name="Cros-Aarteil S."/>
            <person name="Calhoun S."/>
            <person name="Haridas S."/>
            <person name="Kuo A."/>
            <person name="Mondo S."/>
            <person name="Pangilinan J."/>
            <person name="Riley R."/>
            <person name="LaButti K."/>
            <person name="Andreopoulos B."/>
            <person name="Lipzen A."/>
            <person name="Chen C."/>
            <person name="Yan M."/>
            <person name="Daum C."/>
            <person name="Ng V."/>
            <person name="Clum A."/>
            <person name="Steindorff A."/>
            <person name="Ohm R.A."/>
            <person name="Martin F."/>
            <person name="Silar P."/>
            <person name="Natvig D.O."/>
            <person name="Lalanne C."/>
            <person name="Gautier V."/>
            <person name="Ament-Velasquez S.L."/>
            <person name="Kruys A."/>
            <person name="Hutchinson M.I."/>
            <person name="Powell A.J."/>
            <person name="Barry K."/>
            <person name="Miller A.N."/>
            <person name="Grigoriev I.V."/>
            <person name="Debuchy R."/>
            <person name="Gladieux P."/>
            <person name="Hiltunen Thoren M."/>
            <person name="Johannesson H."/>
        </authorList>
    </citation>
    <scope>NUCLEOTIDE SEQUENCE</scope>
    <source>
        <strain evidence="6">CBS 232.78</strain>
    </source>
</reference>
<feature type="domain" description="Peptidase C14 caspase" evidence="5">
    <location>
        <begin position="240"/>
        <end position="418"/>
    </location>
</feature>
<keyword evidence="7" id="KW-1185">Reference proteome</keyword>
<dbReference type="Pfam" id="PF00656">
    <property type="entry name" value="Peptidase_C14"/>
    <property type="match status" value="1"/>
</dbReference>
<reference evidence="6" key="2">
    <citation type="submission" date="2023-06" db="EMBL/GenBank/DDBJ databases">
        <authorList>
            <consortium name="Lawrence Berkeley National Laboratory"/>
            <person name="Haridas S."/>
            <person name="Hensen N."/>
            <person name="Bonometti L."/>
            <person name="Westerberg I."/>
            <person name="Brannstrom I.O."/>
            <person name="Guillou S."/>
            <person name="Cros-Aarteil S."/>
            <person name="Calhoun S."/>
            <person name="Kuo A."/>
            <person name="Mondo S."/>
            <person name="Pangilinan J."/>
            <person name="Riley R."/>
            <person name="LaButti K."/>
            <person name="Andreopoulos B."/>
            <person name="Lipzen A."/>
            <person name="Chen C."/>
            <person name="Yanf M."/>
            <person name="Daum C."/>
            <person name="Ng V."/>
            <person name="Clum A."/>
            <person name="Steindorff A."/>
            <person name="Ohm R."/>
            <person name="Martin F."/>
            <person name="Silar P."/>
            <person name="Natvig D."/>
            <person name="Lalanne C."/>
            <person name="Gautier V."/>
            <person name="Ament-velasquez S.L."/>
            <person name="Kruys A."/>
            <person name="Hutchinson M.I."/>
            <person name="Powell A.J."/>
            <person name="Barry K."/>
            <person name="Miller A.N."/>
            <person name="Grigoriev I.V."/>
            <person name="Debuchy R."/>
            <person name="Gladieux P."/>
            <person name="Thoren M.H."/>
            <person name="Johannesson H."/>
        </authorList>
    </citation>
    <scope>NUCLEOTIDE SEQUENCE</scope>
    <source>
        <strain evidence="6">CBS 232.78</strain>
    </source>
</reference>
<evidence type="ECO:0000256" key="2">
    <source>
        <dbReference type="ARBA" id="ARBA00022807"/>
    </source>
</evidence>
<evidence type="ECO:0000256" key="4">
    <source>
        <dbReference type="SAM" id="MobiDB-lite"/>
    </source>
</evidence>
<evidence type="ECO:0000256" key="1">
    <source>
        <dbReference type="ARBA" id="ARBA00022703"/>
    </source>
</evidence>
<dbReference type="GO" id="GO:0006915">
    <property type="term" value="P:apoptotic process"/>
    <property type="evidence" value="ECO:0007669"/>
    <property type="project" value="UniProtKB-KW"/>
</dbReference>
<protein>
    <recommendedName>
        <fullName evidence="5">Peptidase C14 caspase domain-containing protein</fullName>
    </recommendedName>
</protein>
<dbReference type="GO" id="GO:0006508">
    <property type="term" value="P:proteolysis"/>
    <property type="evidence" value="ECO:0007669"/>
    <property type="project" value="InterPro"/>
</dbReference>
<organism evidence="6 7">
    <name type="scientific">Podospora didyma</name>
    <dbReference type="NCBI Taxonomy" id="330526"/>
    <lineage>
        <taxon>Eukaryota</taxon>
        <taxon>Fungi</taxon>
        <taxon>Dikarya</taxon>
        <taxon>Ascomycota</taxon>
        <taxon>Pezizomycotina</taxon>
        <taxon>Sordariomycetes</taxon>
        <taxon>Sordariomycetidae</taxon>
        <taxon>Sordariales</taxon>
        <taxon>Podosporaceae</taxon>
        <taxon>Podospora</taxon>
    </lineage>
</organism>
<dbReference type="GO" id="GO:0004197">
    <property type="term" value="F:cysteine-type endopeptidase activity"/>
    <property type="evidence" value="ECO:0007669"/>
    <property type="project" value="InterPro"/>
</dbReference>
<keyword evidence="2" id="KW-0645">Protease</keyword>
<gene>
    <name evidence="6" type="ORF">B0H63DRAFT_132667</name>
</gene>
<evidence type="ECO:0000259" key="5">
    <source>
        <dbReference type="Pfam" id="PF00656"/>
    </source>
</evidence>
<evidence type="ECO:0000313" key="7">
    <source>
        <dbReference type="Proteomes" id="UP001285441"/>
    </source>
</evidence>
<evidence type="ECO:0000313" key="6">
    <source>
        <dbReference type="EMBL" id="KAK3391146.1"/>
    </source>
</evidence>
<sequence length="446" mass="49215">MGDDISHMWQRHLVEMRDDFDATSVQALPSRDRSLDGGEAGNMAKNDGVVEDLWEETMDSVVGALQELTAYSPDTTYTQSPETRFFTDREDYAETALSSPQNSSWSRTIAPARTTKNRLASHNSTAERKDPPQPLMVEISPRLTGKGKGLEIYYTDADDNIKTLPAPNMNWYQDHTRIIPRPLSYMIPAAPATATYHHNNIHYQTGPQSAPPEGVHVLVLTWAKHDRRGDDGQLLSPSLDTDTERVRNCFKRRGYRVQCRLIPADYPTAAVETMLDRFLGKSTPTSLLVIYYHGFGNMENGRMVFSSGPAENSFFFWEDVRDPIIQAPGDVLLILDCSAAPGIENPEQAEILVEAGMSASPSTSSAKQVLGVCVPPTVSYHTTTANDVMTESLCRALDNAPQLVSVQGLCSHMREDLRGTEVSGRVFVTQLGGGQLLDILLPRLGG</sequence>
<name>A0AAE0U4Y8_9PEZI</name>
<keyword evidence="2" id="KW-0788">Thiol protease</keyword>